<proteinExistence type="inferred from homology"/>
<dbReference type="Proteomes" id="UP001623592">
    <property type="component" value="Unassembled WGS sequence"/>
</dbReference>
<evidence type="ECO:0000313" key="7">
    <source>
        <dbReference type="Proteomes" id="UP001623592"/>
    </source>
</evidence>
<dbReference type="EMBL" id="JBJIAA010000019">
    <property type="protein sequence ID" value="MFL0252621.1"/>
    <property type="molecule type" value="Genomic_DNA"/>
</dbReference>
<dbReference type="InterPro" id="IPR000914">
    <property type="entry name" value="SBP_5_dom"/>
</dbReference>
<organism evidence="6 7">
    <name type="scientific">Clostridium neuense</name>
    <dbReference type="NCBI Taxonomy" id="1728934"/>
    <lineage>
        <taxon>Bacteria</taxon>
        <taxon>Bacillati</taxon>
        <taxon>Bacillota</taxon>
        <taxon>Clostridia</taxon>
        <taxon>Eubacteriales</taxon>
        <taxon>Clostridiaceae</taxon>
        <taxon>Clostridium</taxon>
    </lineage>
</organism>
<keyword evidence="3 4" id="KW-0732">Signal</keyword>
<evidence type="ECO:0000259" key="5">
    <source>
        <dbReference type="Pfam" id="PF00496"/>
    </source>
</evidence>
<dbReference type="PANTHER" id="PTHR30290">
    <property type="entry name" value="PERIPLASMIC BINDING COMPONENT OF ABC TRANSPORTER"/>
    <property type="match status" value="1"/>
</dbReference>
<evidence type="ECO:0000256" key="3">
    <source>
        <dbReference type="ARBA" id="ARBA00022729"/>
    </source>
</evidence>
<dbReference type="InterPro" id="IPR030678">
    <property type="entry name" value="Peptide/Ni-bd"/>
</dbReference>
<comment type="caution">
    <text evidence="6">The sequence shown here is derived from an EMBL/GenBank/DDBJ whole genome shotgun (WGS) entry which is preliminary data.</text>
</comment>
<accession>A0ABW8TJ72</accession>
<dbReference type="SUPFAM" id="SSF53850">
    <property type="entry name" value="Periplasmic binding protein-like II"/>
    <property type="match status" value="1"/>
</dbReference>
<sequence>MKSRILKTLVIAITCTASIGLSACGSSGASSSGGNSKTTSSAKKVINVGIMNAPSGFNALDSSDVAQNDMTQILFKPLVELDEDFKFQPSLADSIETTDNKTFTIKLNKKAKWTDGKPVTADDTMFTLGLITNPKVASTIASKFNILKGLDASGKNTSGQDSFEGAKKVDDHTIQLITKDNVDKTIFEDLVGQYLKTVPQHVLKDVPADQVFKATFFQNPNVTNGQFKFATYKKDQYVQMDANKDYFRGAPKLSQLNFKIMQGTEITVQLQSGEIDMNDPLIGTIPNDDIEKVKTMKNIDVIKEKASVNDQTLQMNVKTIPDPRVRRAISYAINRKQIIKNIIKGSAEEIIGAYPPSSKFFNKDLDYASYDPAKAKALLKEANWDPNKVLKFNVPVGNTGREQAANVIAQNLQDVGIKVQMQKYDFVTSLALGKKHNFDLYIVGLTVDPVNPDISAYIGTGQTLDLSGYSNPTLDALLEQGKTTVDSAKVTEIYNKVQEIYSNDAPSVGVYAPLGIGAVNKRVVGATPKSAGMYVGIENWDVK</sequence>
<evidence type="ECO:0000313" key="6">
    <source>
        <dbReference type="EMBL" id="MFL0252621.1"/>
    </source>
</evidence>
<name>A0ABW8TJ72_9CLOT</name>
<evidence type="ECO:0000256" key="4">
    <source>
        <dbReference type="SAM" id="SignalP"/>
    </source>
</evidence>
<dbReference type="InterPro" id="IPR039424">
    <property type="entry name" value="SBP_5"/>
</dbReference>
<evidence type="ECO:0000256" key="1">
    <source>
        <dbReference type="ARBA" id="ARBA00005695"/>
    </source>
</evidence>
<keyword evidence="2" id="KW-0813">Transport</keyword>
<dbReference type="Gene3D" id="3.90.76.10">
    <property type="entry name" value="Dipeptide-binding Protein, Domain 1"/>
    <property type="match status" value="1"/>
</dbReference>
<feature type="signal peptide" evidence="4">
    <location>
        <begin position="1"/>
        <end position="23"/>
    </location>
</feature>
<dbReference type="Pfam" id="PF00496">
    <property type="entry name" value="SBP_bac_5"/>
    <property type="match status" value="1"/>
</dbReference>
<dbReference type="PROSITE" id="PS51257">
    <property type="entry name" value="PROKAR_LIPOPROTEIN"/>
    <property type="match status" value="1"/>
</dbReference>
<comment type="similarity">
    <text evidence="1">Belongs to the bacterial solute-binding protein 5 family.</text>
</comment>
<feature type="domain" description="Solute-binding protein family 5" evidence="5">
    <location>
        <begin position="86"/>
        <end position="457"/>
    </location>
</feature>
<reference evidence="6 7" key="1">
    <citation type="submission" date="2024-11" db="EMBL/GenBank/DDBJ databases">
        <authorList>
            <person name="Heng Y.C."/>
            <person name="Lim A.C.H."/>
            <person name="Lee J.K.Y."/>
            <person name="Kittelmann S."/>
        </authorList>
    </citation>
    <scope>NUCLEOTIDE SEQUENCE [LARGE SCALE GENOMIC DNA]</scope>
    <source>
        <strain evidence="6 7">WILCCON 0114</strain>
    </source>
</reference>
<evidence type="ECO:0000256" key="2">
    <source>
        <dbReference type="ARBA" id="ARBA00022448"/>
    </source>
</evidence>
<gene>
    <name evidence="6" type="ORF">ACJDT4_19590</name>
</gene>
<dbReference type="RefSeq" id="WP_406789279.1">
    <property type="nucleotide sequence ID" value="NZ_JBJIAA010000019.1"/>
</dbReference>
<dbReference type="Gene3D" id="3.10.105.10">
    <property type="entry name" value="Dipeptide-binding Protein, Domain 3"/>
    <property type="match status" value="1"/>
</dbReference>
<feature type="chain" id="PRO_5046638450" evidence="4">
    <location>
        <begin position="24"/>
        <end position="543"/>
    </location>
</feature>
<dbReference type="PIRSF" id="PIRSF002741">
    <property type="entry name" value="MppA"/>
    <property type="match status" value="1"/>
</dbReference>
<dbReference type="Gene3D" id="3.40.190.10">
    <property type="entry name" value="Periplasmic binding protein-like II"/>
    <property type="match status" value="1"/>
</dbReference>
<protein>
    <submittedName>
        <fullName evidence="6">ABC transporter substrate-binding protein</fullName>
    </submittedName>
</protein>
<dbReference type="PANTHER" id="PTHR30290:SF9">
    <property type="entry name" value="OLIGOPEPTIDE-BINDING PROTEIN APPA"/>
    <property type="match status" value="1"/>
</dbReference>
<keyword evidence="7" id="KW-1185">Reference proteome</keyword>